<dbReference type="AlphaFoldDB" id="A0AAD2H9A8"/>
<feature type="region of interest" description="Disordered" evidence="1">
    <location>
        <begin position="1"/>
        <end position="24"/>
    </location>
</feature>
<proteinExistence type="predicted"/>
<sequence>MDISSDADSLRPSKRRRGPGYQSECPLNRPSMDKHLWLPDGDIVLRVEGCGMRVHRRILRCSSVFGDMFSLPQPSHLDVEQVDGCASVTLAGDKVHDWDVALKWLYEKECVCPAPLTFCGSLTDPPSNNLVLSAFLAQIVTFDTIAGALRLGTKYDMEELRGWAIAQLLLRWPEDVAEMRLTSLPHAAEAIALARECSVARILPAAFYALSVQKFSTLADGGRSHCVLSPPDLRRLLAGREALQDVLLRILIEPLTEPGCPASDNSSCCQCAARRSQYIRAKFAPEACAKAPWGPWLVRELEGMVKDDVFLRSLCSDCVHAHLTTARWRLGRLRCDMAAFFLL</sequence>
<protein>
    <recommendedName>
        <fullName evidence="4">BTB domain-containing protein</fullName>
    </recommendedName>
</protein>
<accession>A0AAD2H9A8</accession>
<dbReference type="EMBL" id="CAVNYO010000169">
    <property type="protein sequence ID" value="CAK5270886.1"/>
    <property type="molecule type" value="Genomic_DNA"/>
</dbReference>
<evidence type="ECO:0000313" key="2">
    <source>
        <dbReference type="EMBL" id="CAK5270886.1"/>
    </source>
</evidence>
<comment type="caution">
    <text evidence="2">The sequence shown here is derived from an EMBL/GenBank/DDBJ whole genome shotgun (WGS) entry which is preliminary data.</text>
</comment>
<dbReference type="Proteomes" id="UP001295794">
    <property type="component" value="Unassembled WGS sequence"/>
</dbReference>
<organism evidence="2 3">
    <name type="scientific">Mycena citricolor</name>
    <dbReference type="NCBI Taxonomy" id="2018698"/>
    <lineage>
        <taxon>Eukaryota</taxon>
        <taxon>Fungi</taxon>
        <taxon>Dikarya</taxon>
        <taxon>Basidiomycota</taxon>
        <taxon>Agaricomycotina</taxon>
        <taxon>Agaricomycetes</taxon>
        <taxon>Agaricomycetidae</taxon>
        <taxon>Agaricales</taxon>
        <taxon>Marasmiineae</taxon>
        <taxon>Mycenaceae</taxon>
        <taxon>Mycena</taxon>
    </lineage>
</organism>
<gene>
    <name evidence="2" type="ORF">MYCIT1_LOCUS15656</name>
</gene>
<evidence type="ECO:0008006" key="4">
    <source>
        <dbReference type="Google" id="ProtNLM"/>
    </source>
</evidence>
<dbReference type="Gene3D" id="3.30.710.10">
    <property type="entry name" value="Potassium Channel Kv1.1, Chain A"/>
    <property type="match status" value="1"/>
</dbReference>
<name>A0AAD2H9A8_9AGAR</name>
<dbReference type="SUPFAM" id="SSF54695">
    <property type="entry name" value="POZ domain"/>
    <property type="match status" value="1"/>
</dbReference>
<reference evidence="2" key="1">
    <citation type="submission" date="2023-11" db="EMBL/GenBank/DDBJ databases">
        <authorList>
            <person name="De Vega J J."/>
            <person name="De Vega J J."/>
        </authorList>
    </citation>
    <scope>NUCLEOTIDE SEQUENCE</scope>
</reference>
<evidence type="ECO:0000256" key="1">
    <source>
        <dbReference type="SAM" id="MobiDB-lite"/>
    </source>
</evidence>
<dbReference type="InterPro" id="IPR011333">
    <property type="entry name" value="SKP1/BTB/POZ_sf"/>
</dbReference>
<keyword evidence="3" id="KW-1185">Reference proteome</keyword>
<evidence type="ECO:0000313" key="3">
    <source>
        <dbReference type="Proteomes" id="UP001295794"/>
    </source>
</evidence>